<evidence type="ECO:0000313" key="2">
    <source>
        <dbReference type="Proteomes" id="UP000551616"/>
    </source>
</evidence>
<keyword evidence="2" id="KW-1185">Reference proteome</keyword>
<proteinExistence type="predicted"/>
<protein>
    <submittedName>
        <fullName evidence="1">Uncharacterized protein</fullName>
    </submittedName>
</protein>
<comment type="caution">
    <text evidence="1">The sequence shown here is derived from an EMBL/GenBank/DDBJ whole genome shotgun (WGS) entry which is preliminary data.</text>
</comment>
<reference evidence="1 2" key="1">
    <citation type="submission" date="2020-05" db="EMBL/GenBank/DDBJ databases">
        <title>Bremerella alba sp. nov., a novel planctomycete isolated from the surface of the macroalga Fucus spiralis.</title>
        <authorList>
            <person name="Godinho O."/>
            <person name="Botelho R."/>
            <person name="Albuquerque L."/>
            <person name="Wiegand S."/>
            <person name="Da Costa M.S."/>
            <person name="Lobo-Da-Cunha A."/>
            <person name="Jogler C."/>
            <person name="Lage O.M."/>
        </authorList>
    </citation>
    <scope>NUCLEOTIDE SEQUENCE [LARGE SCALE GENOMIC DNA]</scope>
    <source>
        <strain evidence="1 2">FF15</strain>
    </source>
</reference>
<gene>
    <name evidence="1" type="ORF">HOV93_32560</name>
</gene>
<evidence type="ECO:0000313" key="1">
    <source>
        <dbReference type="EMBL" id="MBA2116067.1"/>
    </source>
</evidence>
<dbReference type="EMBL" id="JABRWO010000008">
    <property type="protein sequence ID" value="MBA2116067.1"/>
    <property type="molecule type" value="Genomic_DNA"/>
</dbReference>
<dbReference type="AlphaFoldDB" id="A0A7V8V6X3"/>
<organism evidence="1 2">
    <name type="scientific">Bremerella alba</name>
    <dbReference type="NCBI Taxonomy" id="980252"/>
    <lineage>
        <taxon>Bacteria</taxon>
        <taxon>Pseudomonadati</taxon>
        <taxon>Planctomycetota</taxon>
        <taxon>Planctomycetia</taxon>
        <taxon>Pirellulales</taxon>
        <taxon>Pirellulaceae</taxon>
        <taxon>Bremerella</taxon>
    </lineage>
</organism>
<sequence>MYSAQMKIFLDSRGRGLDTGCQLRDTRSREALRMDTCFWVRAGCISRLWPQVMFTGCLPPAYEEDLSWQAACLLHQPRQNHISGVASPFVAKLFSATASGEIFLVGIEHWPAGAVDRAG</sequence>
<accession>A0A7V8V6X3</accession>
<dbReference type="Proteomes" id="UP000551616">
    <property type="component" value="Unassembled WGS sequence"/>
</dbReference>
<name>A0A7V8V6X3_9BACT</name>